<feature type="transmembrane region" description="Helical" evidence="11">
    <location>
        <begin position="235"/>
        <end position="256"/>
    </location>
</feature>
<evidence type="ECO:0000256" key="11">
    <source>
        <dbReference type="SAM" id="Phobius"/>
    </source>
</evidence>
<evidence type="ECO:0000259" key="12">
    <source>
        <dbReference type="Pfam" id="PF01435"/>
    </source>
</evidence>
<protein>
    <recommendedName>
        <fullName evidence="12">Peptidase M48 domain-containing protein</fullName>
    </recommendedName>
</protein>
<name>A0A2S8FUS2_9BACT</name>
<dbReference type="Gene3D" id="3.30.2010.10">
    <property type="entry name" value="Metalloproteases ('zincins'), catalytic domain"/>
    <property type="match status" value="1"/>
</dbReference>
<feature type="domain" description="Peptidase M48" evidence="12">
    <location>
        <begin position="60"/>
        <end position="234"/>
    </location>
</feature>
<dbReference type="PANTHER" id="PTHR43221:SF2">
    <property type="entry name" value="PROTEASE HTPX HOMOLOG"/>
    <property type="match status" value="1"/>
</dbReference>
<keyword evidence="2 10" id="KW-0645">Protease</keyword>
<evidence type="ECO:0000256" key="2">
    <source>
        <dbReference type="ARBA" id="ARBA00022670"/>
    </source>
</evidence>
<evidence type="ECO:0000256" key="8">
    <source>
        <dbReference type="ARBA" id="ARBA00023049"/>
    </source>
</evidence>
<keyword evidence="4" id="KW-0479">Metal-binding</keyword>
<dbReference type="PANTHER" id="PTHR43221">
    <property type="entry name" value="PROTEASE HTPX"/>
    <property type="match status" value="1"/>
</dbReference>
<dbReference type="GO" id="GO:0046872">
    <property type="term" value="F:metal ion binding"/>
    <property type="evidence" value="ECO:0007669"/>
    <property type="project" value="UniProtKB-KW"/>
</dbReference>
<keyword evidence="8 10" id="KW-0482">Metalloprotease</keyword>
<evidence type="ECO:0000256" key="5">
    <source>
        <dbReference type="ARBA" id="ARBA00022801"/>
    </source>
</evidence>
<evidence type="ECO:0000256" key="4">
    <source>
        <dbReference type="ARBA" id="ARBA00022723"/>
    </source>
</evidence>
<organism evidence="13 14">
    <name type="scientific">Blastopirellula marina</name>
    <dbReference type="NCBI Taxonomy" id="124"/>
    <lineage>
        <taxon>Bacteria</taxon>
        <taxon>Pseudomonadati</taxon>
        <taxon>Planctomycetota</taxon>
        <taxon>Planctomycetia</taxon>
        <taxon>Pirellulales</taxon>
        <taxon>Pirellulaceae</taxon>
        <taxon>Blastopirellula</taxon>
    </lineage>
</organism>
<dbReference type="Proteomes" id="UP000238322">
    <property type="component" value="Unassembled WGS sequence"/>
</dbReference>
<keyword evidence="5 10" id="KW-0378">Hydrolase</keyword>
<keyword evidence="9 11" id="KW-0472">Membrane</keyword>
<keyword evidence="7 11" id="KW-1133">Transmembrane helix</keyword>
<comment type="similarity">
    <text evidence="10">Belongs to the peptidase M48 family.</text>
</comment>
<comment type="cofactor">
    <cofactor evidence="10">
        <name>Zn(2+)</name>
        <dbReference type="ChEBI" id="CHEBI:29105"/>
    </cofactor>
    <text evidence="10">Binds 1 zinc ion per subunit.</text>
</comment>
<keyword evidence="3 11" id="KW-0812">Transmembrane</keyword>
<evidence type="ECO:0000256" key="1">
    <source>
        <dbReference type="ARBA" id="ARBA00022475"/>
    </source>
</evidence>
<keyword evidence="1" id="KW-1003">Cell membrane</keyword>
<keyword evidence="6 10" id="KW-0862">Zinc</keyword>
<feature type="transmembrane region" description="Helical" evidence="11">
    <location>
        <begin position="138"/>
        <end position="159"/>
    </location>
</feature>
<dbReference type="InterPro" id="IPR001915">
    <property type="entry name" value="Peptidase_M48"/>
</dbReference>
<evidence type="ECO:0000313" key="13">
    <source>
        <dbReference type="EMBL" id="PQO35936.1"/>
    </source>
</evidence>
<reference evidence="13 14" key="1">
    <citation type="submission" date="2018-02" db="EMBL/GenBank/DDBJ databases">
        <title>Comparative genomes isolates from brazilian mangrove.</title>
        <authorList>
            <person name="Araujo J.E."/>
            <person name="Taketani R.G."/>
            <person name="Silva M.C.P."/>
            <person name="Loureco M.V."/>
            <person name="Andreote F.D."/>
        </authorList>
    </citation>
    <scope>NUCLEOTIDE SEQUENCE [LARGE SCALE GENOMIC DNA]</scope>
    <source>
        <strain evidence="13 14">Hex-1 MGV</strain>
    </source>
</reference>
<feature type="transmembrane region" description="Helical" evidence="11">
    <location>
        <begin position="61"/>
        <end position="79"/>
    </location>
</feature>
<evidence type="ECO:0000256" key="9">
    <source>
        <dbReference type="ARBA" id="ARBA00023136"/>
    </source>
</evidence>
<feature type="transmembrane region" description="Helical" evidence="11">
    <location>
        <begin position="6"/>
        <end position="25"/>
    </location>
</feature>
<dbReference type="GO" id="GO:0006508">
    <property type="term" value="P:proteolysis"/>
    <property type="evidence" value="ECO:0007669"/>
    <property type="project" value="UniProtKB-KW"/>
</dbReference>
<evidence type="ECO:0000256" key="6">
    <source>
        <dbReference type="ARBA" id="ARBA00022833"/>
    </source>
</evidence>
<evidence type="ECO:0000256" key="3">
    <source>
        <dbReference type="ARBA" id="ARBA00022692"/>
    </source>
</evidence>
<evidence type="ECO:0000256" key="10">
    <source>
        <dbReference type="RuleBase" id="RU003983"/>
    </source>
</evidence>
<evidence type="ECO:0000313" key="14">
    <source>
        <dbReference type="Proteomes" id="UP000238322"/>
    </source>
</evidence>
<comment type="caution">
    <text evidence="13">The sequence shown here is derived from an EMBL/GenBank/DDBJ whole genome shotgun (WGS) entry which is preliminary data.</text>
</comment>
<dbReference type="GO" id="GO:0004222">
    <property type="term" value="F:metalloendopeptidase activity"/>
    <property type="evidence" value="ECO:0007669"/>
    <property type="project" value="InterPro"/>
</dbReference>
<dbReference type="EMBL" id="PUHY01000006">
    <property type="protein sequence ID" value="PQO35936.1"/>
    <property type="molecule type" value="Genomic_DNA"/>
</dbReference>
<accession>A0A2S8FUS2</accession>
<feature type="transmembrane region" description="Helical" evidence="11">
    <location>
        <begin position="108"/>
        <end position="126"/>
    </location>
</feature>
<gene>
    <name evidence="13" type="ORF">C5Y83_08365</name>
</gene>
<dbReference type="InterPro" id="IPR050083">
    <property type="entry name" value="HtpX_protease"/>
</dbReference>
<dbReference type="AlphaFoldDB" id="A0A2S8FUS2"/>
<sequence length="257" mass="28638">MTPFMAMLIPLLGVIAYPWLARRFFSLYRLTEGQRRSLLRSLPQGNEAFVNRLRVWDTGETICNAAVVGCVPGFSFVLVSDALLTRLSPRSVAAIVAHEIGHLKLCHVPMRLVIVFAGGTLGLALVRQAETLAAWQNVAHVAAMFATAGYMGLMLHLVAPLLEYHADAYAIDTLSKKNGNRRRNIRELSKALAELTLLSGIRPDKKTWLYPSFEERRQAMLCQQTSPSFRHRLEWMLGIVLLSQLVLITIGVLMIAS</sequence>
<proteinExistence type="inferred from homology"/>
<evidence type="ECO:0000256" key="7">
    <source>
        <dbReference type="ARBA" id="ARBA00022989"/>
    </source>
</evidence>
<dbReference type="Pfam" id="PF01435">
    <property type="entry name" value="Peptidase_M48"/>
    <property type="match status" value="1"/>
</dbReference>